<evidence type="ECO:0000256" key="9">
    <source>
        <dbReference type="ARBA" id="ARBA00023136"/>
    </source>
</evidence>
<evidence type="ECO:0000259" key="12">
    <source>
        <dbReference type="Pfam" id="PF01180"/>
    </source>
</evidence>
<feature type="binding site" evidence="11">
    <location>
        <position position="229"/>
    </location>
    <ligand>
        <name>FMN</name>
        <dbReference type="ChEBI" id="CHEBI:58210"/>
    </ligand>
</feature>
<keyword evidence="6 11" id="KW-0288">FMN</keyword>
<sequence length="343" mass="36727">MYKFIFKHVFSKMDPENAHHLVFTGIRCVGNAPVLGPILQGAIAPFLTQGPGVQVFGRRVPGPFGLAGGFDKNAQAIKGLSMLGFGFVEIGTVTAQAQPGNEKPRMWRELELEGLRNRMGFNNEGAQEAATQLEKLRSTKRGRAMFVGANIGKTKVTPADEAFADYAHSATLLSPLADYLVVNVSSPNTPGLRDLQNVDSLRPILVAVREAADAATAQAGRPRIPLLVKIAPDLADEDVIAVANLALELKLDGVVGVNTTINHDLGEGGLSGKPELERGVQVVKILREHLGPDPVIIGVGGISTPEDAQQYIEAGANLVQGYTGFIYQGPFWARRINRALLNL</sequence>
<dbReference type="GO" id="GO:0106430">
    <property type="term" value="F:dihydroorotate dehydrogenase (quinone) activity"/>
    <property type="evidence" value="ECO:0007669"/>
    <property type="project" value="UniProtKB-EC"/>
</dbReference>
<comment type="catalytic activity">
    <reaction evidence="10 11">
        <text>(S)-dihydroorotate + a quinone = orotate + a quinol</text>
        <dbReference type="Rhea" id="RHEA:30187"/>
        <dbReference type="ChEBI" id="CHEBI:24646"/>
        <dbReference type="ChEBI" id="CHEBI:30839"/>
        <dbReference type="ChEBI" id="CHEBI:30864"/>
        <dbReference type="ChEBI" id="CHEBI:132124"/>
        <dbReference type="EC" id="1.3.5.2"/>
    </reaction>
</comment>
<keyword evidence="11" id="KW-1003">Cell membrane</keyword>
<comment type="subunit">
    <text evidence="11">Monomer.</text>
</comment>
<evidence type="ECO:0000256" key="2">
    <source>
        <dbReference type="ARBA" id="ARBA00004370"/>
    </source>
</evidence>
<dbReference type="GO" id="GO:0044205">
    <property type="term" value="P:'de novo' UMP biosynthetic process"/>
    <property type="evidence" value="ECO:0007669"/>
    <property type="project" value="UniProtKB-UniRule"/>
</dbReference>
<evidence type="ECO:0000256" key="1">
    <source>
        <dbReference type="ARBA" id="ARBA00003125"/>
    </source>
</evidence>
<keyword evidence="5 11" id="KW-0285">Flavoprotein</keyword>
<dbReference type="InterPro" id="IPR005719">
    <property type="entry name" value="Dihydroorotate_DH_2"/>
</dbReference>
<name>A0AAU7DT32_9MICO</name>
<feature type="binding site" evidence="11">
    <location>
        <begin position="117"/>
        <end position="121"/>
    </location>
    <ligand>
        <name>substrate</name>
    </ligand>
</feature>
<dbReference type="CDD" id="cd04738">
    <property type="entry name" value="DHOD_2_like"/>
    <property type="match status" value="1"/>
</dbReference>
<dbReference type="InterPro" id="IPR013785">
    <property type="entry name" value="Aldolase_TIM"/>
</dbReference>
<comment type="similarity">
    <text evidence="4 11">Belongs to the dihydroorotate dehydrogenase family. Type 2 subfamily.</text>
</comment>
<feature type="binding site" evidence="11">
    <location>
        <position position="188"/>
    </location>
    <ligand>
        <name>substrate</name>
    </ligand>
</feature>
<comment type="function">
    <text evidence="1 11">Catalyzes the conversion of dihydroorotate to orotate with quinone as electron acceptor.</text>
</comment>
<dbReference type="InterPro" id="IPR050074">
    <property type="entry name" value="DHO_dehydrogenase"/>
</dbReference>
<comment type="pathway">
    <text evidence="3 11">Pyrimidine metabolism; UMP biosynthesis via de novo pathway; orotate from (S)-dihydroorotate (quinone route): step 1/1.</text>
</comment>
<dbReference type="GO" id="GO:0005737">
    <property type="term" value="C:cytoplasm"/>
    <property type="evidence" value="ECO:0007669"/>
    <property type="project" value="InterPro"/>
</dbReference>
<feature type="domain" description="Dihydroorotate dehydrogenase catalytic" evidence="12">
    <location>
        <begin position="53"/>
        <end position="341"/>
    </location>
</feature>
<feature type="binding site" evidence="11">
    <location>
        <begin position="322"/>
        <end position="323"/>
    </location>
    <ligand>
        <name>FMN</name>
        <dbReference type="ChEBI" id="CHEBI:58210"/>
    </ligand>
</feature>
<feature type="active site" description="Nucleophile" evidence="11">
    <location>
        <position position="186"/>
    </location>
</feature>
<evidence type="ECO:0000256" key="11">
    <source>
        <dbReference type="HAMAP-Rule" id="MF_00225"/>
    </source>
</evidence>
<feature type="binding site" evidence="11">
    <location>
        <position position="150"/>
    </location>
    <ligand>
        <name>FMN</name>
        <dbReference type="ChEBI" id="CHEBI:58210"/>
    </ligand>
</feature>
<feature type="binding site" evidence="11">
    <location>
        <position position="72"/>
    </location>
    <ligand>
        <name>substrate</name>
    </ligand>
</feature>
<dbReference type="NCBIfam" id="NF003652">
    <property type="entry name" value="PRK05286.2-5"/>
    <property type="match status" value="1"/>
</dbReference>
<evidence type="ECO:0000256" key="7">
    <source>
        <dbReference type="ARBA" id="ARBA00022975"/>
    </source>
</evidence>
<comment type="caution">
    <text evidence="11">Lacks conserved residue(s) required for the propagation of feature annotation.</text>
</comment>
<dbReference type="GO" id="GO:0006207">
    <property type="term" value="P:'de novo' pyrimidine nucleobase biosynthetic process"/>
    <property type="evidence" value="ECO:0007669"/>
    <property type="project" value="UniProtKB-UniRule"/>
</dbReference>
<evidence type="ECO:0000256" key="8">
    <source>
        <dbReference type="ARBA" id="ARBA00023002"/>
    </source>
</evidence>
<evidence type="ECO:0000313" key="13">
    <source>
        <dbReference type="EMBL" id="XBH20192.1"/>
    </source>
</evidence>
<dbReference type="SUPFAM" id="SSF51395">
    <property type="entry name" value="FMN-linked oxidoreductases"/>
    <property type="match status" value="1"/>
</dbReference>
<organism evidence="13">
    <name type="scientific">Jonesiaceae bacterium BS-20</name>
    <dbReference type="NCBI Taxonomy" id="3120821"/>
    <lineage>
        <taxon>Bacteria</taxon>
        <taxon>Bacillati</taxon>
        <taxon>Actinomycetota</taxon>
        <taxon>Actinomycetes</taxon>
        <taxon>Micrococcales</taxon>
        <taxon>Jonesiaceae</taxon>
    </lineage>
</organism>
<feature type="binding site" evidence="11">
    <location>
        <position position="183"/>
    </location>
    <ligand>
        <name>FMN</name>
        <dbReference type="ChEBI" id="CHEBI:58210"/>
    </ligand>
</feature>
<dbReference type="PANTHER" id="PTHR48109:SF4">
    <property type="entry name" value="DIHYDROOROTATE DEHYDROGENASE (QUINONE), MITOCHONDRIAL"/>
    <property type="match status" value="1"/>
</dbReference>
<dbReference type="NCBIfam" id="TIGR01036">
    <property type="entry name" value="pyrD_sub2"/>
    <property type="match status" value="1"/>
</dbReference>
<reference evidence="13" key="1">
    <citation type="submission" date="2024-02" db="EMBL/GenBank/DDBJ databases">
        <title>Tomenella chthoni gen. nov. sp. nov., a member of the family Jonesiaceae isolated from bat guano.</title>
        <authorList>
            <person name="Miller S.L."/>
            <person name="King J."/>
            <person name="Sankaranarayanan K."/>
            <person name="Lawson P.A."/>
        </authorList>
    </citation>
    <scope>NUCLEOTIDE SEQUENCE</scope>
    <source>
        <strain evidence="13">BS-20</strain>
    </source>
</reference>
<comment type="cofactor">
    <cofactor evidence="11">
        <name>FMN</name>
        <dbReference type="ChEBI" id="CHEBI:58210"/>
    </cofactor>
    <text evidence="11">Binds 1 FMN per subunit.</text>
</comment>
<evidence type="ECO:0000256" key="4">
    <source>
        <dbReference type="ARBA" id="ARBA00005359"/>
    </source>
</evidence>
<dbReference type="EC" id="1.3.5.2" evidence="11"/>
<dbReference type="GO" id="GO:0005886">
    <property type="term" value="C:plasma membrane"/>
    <property type="evidence" value="ECO:0007669"/>
    <property type="project" value="UniProtKB-SubCell"/>
</dbReference>
<feature type="binding site" evidence="11">
    <location>
        <position position="92"/>
    </location>
    <ligand>
        <name>FMN</name>
        <dbReference type="ChEBI" id="CHEBI:58210"/>
    </ligand>
</feature>
<feature type="binding site" evidence="11">
    <location>
        <begin position="258"/>
        <end position="259"/>
    </location>
    <ligand>
        <name>substrate</name>
    </ligand>
</feature>
<dbReference type="Pfam" id="PF01180">
    <property type="entry name" value="DHO_dh"/>
    <property type="match status" value="1"/>
</dbReference>
<dbReference type="InterPro" id="IPR001295">
    <property type="entry name" value="Dihydroorotate_DH_CS"/>
</dbReference>
<keyword evidence="7 11" id="KW-0665">Pyrimidine biosynthesis</keyword>
<keyword evidence="8 11" id="KW-0560">Oxidoreductase</keyword>
<dbReference type="PROSITE" id="PS00912">
    <property type="entry name" value="DHODEHASE_2"/>
    <property type="match status" value="1"/>
</dbReference>
<dbReference type="InterPro" id="IPR005720">
    <property type="entry name" value="Dihydroorotate_DH_cat"/>
</dbReference>
<gene>
    <name evidence="11" type="primary">pyrD</name>
    <name evidence="13" type="ORF">V5R04_07960</name>
</gene>
<proteinExistence type="inferred from homology"/>
<evidence type="ECO:0000256" key="5">
    <source>
        <dbReference type="ARBA" id="ARBA00022630"/>
    </source>
</evidence>
<accession>A0AAU7DT32</accession>
<protein>
    <recommendedName>
        <fullName evidence="11">Dihydroorotate dehydrogenase (quinone)</fullName>
        <ecNumber evidence="11">1.3.5.2</ecNumber>
    </recommendedName>
    <alternativeName>
        <fullName evidence="11">DHOdehase</fullName>
        <shortName evidence="11">DHOD</shortName>
        <shortName evidence="11">DHODase</shortName>
    </alternativeName>
    <alternativeName>
        <fullName evidence="11">Dihydroorotate oxidase</fullName>
    </alternativeName>
</protein>
<comment type="subcellular location">
    <subcellularLocation>
        <location evidence="11">Cell membrane</location>
        <topology evidence="11">Peripheral membrane protein</topology>
    </subcellularLocation>
    <subcellularLocation>
        <location evidence="2">Membrane</location>
    </subcellularLocation>
</comment>
<feature type="binding site" evidence="11">
    <location>
        <position position="301"/>
    </location>
    <ligand>
        <name>FMN</name>
        <dbReference type="ChEBI" id="CHEBI:58210"/>
    </ligand>
</feature>
<dbReference type="PANTHER" id="PTHR48109">
    <property type="entry name" value="DIHYDROOROTATE DEHYDROGENASE (QUINONE), MITOCHONDRIAL-RELATED"/>
    <property type="match status" value="1"/>
</dbReference>
<keyword evidence="9 11" id="KW-0472">Membrane</keyword>
<dbReference type="EMBL" id="CP146203">
    <property type="protein sequence ID" value="XBH20192.1"/>
    <property type="molecule type" value="Genomic_DNA"/>
</dbReference>
<dbReference type="Gene3D" id="3.20.20.70">
    <property type="entry name" value="Aldolase class I"/>
    <property type="match status" value="1"/>
</dbReference>
<evidence type="ECO:0000256" key="3">
    <source>
        <dbReference type="ARBA" id="ARBA00005161"/>
    </source>
</evidence>
<feature type="binding site" evidence="11">
    <location>
        <position position="183"/>
    </location>
    <ligand>
        <name>substrate</name>
    </ligand>
</feature>
<evidence type="ECO:0000256" key="10">
    <source>
        <dbReference type="ARBA" id="ARBA00048639"/>
    </source>
</evidence>
<evidence type="ECO:0000256" key="6">
    <source>
        <dbReference type="ARBA" id="ARBA00022643"/>
    </source>
</evidence>
<dbReference type="HAMAP" id="MF_00225">
    <property type="entry name" value="DHO_dh_type2"/>
    <property type="match status" value="1"/>
</dbReference>
<dbReference type="PIRSF" id="PIRSF000164">
    <property type="entry name" value="DHO_oxidase"/>
    <property type="match status" value="1"/>
</dbReference>
<feature type="binding site" evidence="11">
    <location>
        <position position="272"/>
    </location>
    <ligand>
        <name>FMN</name>
        <dbReference type="ChEBI" id="CHEBI:58210"/>
    </ligand>
</feature>
<dbReference type="PROSITE" id="PS00911">
    <property type="entry name" value="DHODEHASE_1"/>
    <property type="match status" value="1"/>
</dbReference>
<feature type="binding site" evidence="11">
    <location>
        <position position="257"/>
    </location>
    <ligand>
        <name>FMN</name>
        <dbReference type="ChEBI" id="CHEBI:58210"/>
    </ligand>
</feature>
<dbReference type="AlphaFoldDB" id="A0AAU7DT32"/>
<dbReference type="InterPro" id="IPR012135">
    <property type="entry name" value="Dihydroorotate_DH_1_2"/>
</dbReference>